<evidence type="ECO:0000313" key="1">
    <source>
        <dbReference type="EMBL" id="SDF33445.1"/>
    </source>
</evidence>
<organism evidence="1 2">
    <name type="scientific">Desulfovibrio legallii</name>
    <dbReference type="NCBI Taxonomy" id="571438"/>
    <lineage>
        <taxon>Bacteria</taxon>
        <taxon>Pseudomonadati</taxon>
        <taxon>Thermodesulfobacteriota</taxon>
        <taxon>Desulfovibrionia</taxon>
        <taxon>Desulfovibrionales</taxon>
        <taxon>Desulfovibrionaceae</taxon>
        <taxon>Desulfovibrio</taxon>
    </lineage>
</organism>
<dbReference type="PROSITE" id="PS51257">
    <property type="entry name" value="PROKAR_LIPOPROTEIN"/>
    <property type="match status" value="1"/>
</dbReference>
<name>A0A1G7K8F4_9BACT</name>
<dbReference type="EMBL" id="FNBX01000004">
    <property type="protein sequence ID" value="SDF33445.1"/>
    <property type="molecule type" value="Genomic_DNA"/>
</dbReference>
<keyword evidence="2" id="KW-1185">Reference proteome</keyword>
<dbReference type="AlphaFoldDB" id="A0A1G7K8F4"/>
<dbReference type="STRING" id="571438.SAMN05192586_10411"/>
<dbReference type="RefSeq" id="WP_143339508.1">
    <property type="nucleotide sequence ID" value="NZ_FNBX01000004.1"/>
</dbReference>
<reference evidence="2" key="1">
    <citation type="submission" date="2016-10" db="EMBL/GenBank/DDBJ databases">
        <authorList>
            <person name="Varghese N."/>
            <person name="Submissions S."/>
        </authorList>
    </citation>
    <scope>NUCLEOTIDE SEQUENCE [LARGE SCALE GENOMIC DNA]</scope>
    <source>
        <strain evidence="2">KHC7</strain>
    </source>
</reference>
<accession>A0A1G7K8F4</accession>
<dbReference type="Proteomes" id="UP000199355">
    <property type="component" value="Unassembled WGS sequence"/>
</dbReference>
<dbReference type="OrthoDB" id="6638516at2"/>
<gene>
    <name evidence="1" type="ORF">SAMN05192586_10411</name>
</gene>
<proteinExistence type="predicted"/>
<evidence type="ECO:0000313" key="2">
    <source>
        <dbReference type="Proteomes" id="UP000199355"/>
    </source>
</evidence>
<protein>
    <submittedName>
        <fullName evidence="1">Uncharacterized protein</fullName>
    </submittedName>
</protein>
<sequence length="150" mass="16765">MLKKKEIWRPGCPLCGAETWFDWSTGMTFCLVCGCAEGADGTHFQVQVELIELRKFCVESNGGRGIWKVIDEQRELFQLLQSCTPEVLRSSPQIEGQLARTDMFLVNLARLLGLPDKPAGFGGRFPRSWPGSHTLKYLTPLAKNLGGLHE</sequence>